<dbReference type="PANTHER" id="PTHR12126:SF15">
    <property type="entry name" value="NAD(P)-BINDING DOMAIN-CONTAINING PROTEIN"/>
    <property type="match status" value="1"/>
</dbReference>
<dbReference type="Pfam" id="PF01370">
    <property type="entry name" value="Epimerase"/>
    <property type="match status" value="1"/>
</dbReference>
<evidence type="ECO:0000313" key="3">
    <source>
        <dbReference type="EMBL" id="GMI31195.1"/>
    </source>
</evidence>
<keyword evidence="4" id="KW-1185">Reference proteome</keyword>
<proteinExistence type="predicted"/>
<dbReference type="PANTHER" id="PTHR12126">
    <property type="entry name" value="NADH-UBIQUINONE OXIDOREDUCTASE 39 KDA SUBUNIT-RELATED"/>
    <property type="match status" value="1"/>
</dbReference>
<gene>
    <name evidence="3" type="ORF">TeGR_g7593</name>
</gene>
<reference evidence="3 4" key="1">
    <citation type="journal article" date="2023" name="Commun. Biol.">
        <title>Genome analysis of Parmales, the sister group of diatoms, reveals the evolutionary specialization of diatoms from phago-mixotrophs to photoautotrophs.</title>
        <authorList>
            <person name="Ban H."/>
            <person name="Sato S."/>
            <person name="Yoshikawa S."/>
            <person name="Yamada K."/>
            <person name="Nakamura Y."/>
            <person name="Ichinomiya M."/>
            <person name="Sato N."/>
            <person name="Blanc-Mathieu R."/>
            <person name="Endo H."/>
            <person name="Kuwata A."/>
            <person name="Ogata H."/>
        </authorList>
    </citation>
    <scope>NUCLEOTIDE SEQUENCE [LARGE SCALE GENOMIC DNA]</scope>
</reference>
<feature type="domain" description="NAD-dependent epimerase/dehydratase" evidence="2">
    <location>
        <begin position="21"/>
        <end position="93"/>
    </location>
</feature>
<organism evidence="3 4">
    <name type="scientific">Tetraparma gracilis</name>
    <dbReference type="NCBI Taxonomy" id="2962635"/>
    <lineage>
        <taxon>Eukaryota</taxon>
        <taxon>Sar</taxon>
        <taxon>Stramenopiles</taxon>
        <taxon>Ochrophyta</taxon>
        <taxon>Bolidophyceae</taxon>
        <taxon>Parmales</taxon>
        <taxon>Triparmaceae</taxon>
        <taxon>Tetraparma</taxon>
    </lineage>
</organism>
<evidence type="ECO:0000313" key="4">
    <source>
        <dbReference type="Proteomes" id="UP001165060"/>
    </source>
</evidence>
<evidence type="ECO:0000256" key="1">
    <source>
        <dbReference type="SAM" id="SignalP"/>
    </source>
</evidence>
<dbReference type="InterPro" id="IPR001509">
    <property type="entry name" value="Epimerase_deHydtase"/>
</dbReference>
<comment type="caution">
    <text evidence="3">The sequence shown here is derived from an EMBL/GenBank/DDBJ whole genome shotgun (WGS) entry which is preliminary data.</text>
</comment>
<dbReference type="SUPFAM" id="SSF51735">
    <property type="entry name" value="NAD(P)-binding Rossmann-fold domains"/>
    <property type="match status" value="1"/>
</dbReference>
<accession>A0ABQ6MQY0</accession>
<dbReference type="Gene3D" id="3.40.50.720">
    <property type="entry name" value="NAD(P)-binding Rossmann-like Domain"/>
    <property type="match status" value="1"/>
</dbReference>
<protein>
    <recommendedName>
        <fullName evidence="2">NAD-dependent epimerase/dehydratase domain-containing protein</fullName>
    </recommendedName>
</protein>
<sequence>MHLLAVLLASLLPGITSSLSVLLLGGSGFVGSAVLTELLESGHSVTTASRSGAATSNPRHTSLKLDLTSPSALAELPPFDAYVHCVGVLFDSQSALSRLNKVASGSGSEPGGTYDQITAETVKNLCDALPSPSPPSSSPPPLVFISAFEVGWPQVTGGSLLESLAPPFLRRYLSAKRRAEATILSAPCSPHIMRPSIIYVPGAGDSKLTVNAFTALSFLPPVEKPIPLPLLARAVARACEGNGEGGVYGREAMGVLGEETKM</sequence>
<name>A0ABQ6MQY0_9STRA</name>
<dbReference type="InterPro" id="IPR036291">
    <property type="entry name" value="NAD(P)-bd_dom_sf"/>
</dbReference>
<feature type="chain" id="PRO_5046301815" description="NAD-dependent epimerase/dehydratase domain-containing protein" evidence="1">
    <location>
        <begin position="19"/>
        <end position="262"/>
    </location>
</feature>
<keyword evidence="1" id="KW-0732">Signal</keyword>
<evidence type="ECO:0000259" key="2">
    <source>
        <dbReference type="Pfam" id="PF01370"/>
    </source>
</evidence>
<dbReference type="Proteomes" id="UP001165060">
    <property type="component" value="Unassembled WGS sequence"/>
</dbReference>
<feature type="signal peptide" evidence="1">
    <location>
        <begin position="1"/>
        <end position="18"/>
    </location>
</feature>
<dbReference type="EMBL" id="BRYB01003137">
    <property type="protein sequence ID" value="GMI31195.1"/>
    <property type="molecule type" value="Genomic_DNA"/>
</dbReference>
<dbReference type="InterPro" id="IPR051207">
    <property type="entry name" value="ComplexI_NDUFA9_subunit"/>
</dbReference>